<sequence>MINWDAHACLPQHPLADFTPVHRLHAAGVNYVSLNVGADMNPLSQVMSVIAGYRATIAADPERYALVSSVDDIIQAAADGRMAISFDLEGALPLLEQPDMVALYAQLGVRQIHFAYNRNNSVADGCHDVARGLTPLGQRMVEAVNQNGILMDCSHTGRLCSLEIMNASSHPVIFSHANPYTLVQHGRNVTDEQIRACAATGGVVCVSGLSFFLGSAQPDANDVARHVAYIADLVGIKHAGIGLDICFQQPGLDDTPPGDFDPSHWWPASAGYSADKPPTFTPPEVWRELPAALRRAGMSETEAELVLGRNMMRVAQQVWGAAEAALAQAA</sequence>
<dbReference type="Pfam" id="PF01244">
    <property type="entry name" value="Peptidase_M19"/>
    <property type="match status" value="1"/>
</dbReference>
<dbReference type="GO" id="GO:0006508">
    <property type="term" value="P:proteolysis"/>
    <property type="evidence" value="ECO:0007669"/>
    <property type="project" value="InterPro"/>
</dbReference>
<dbReference type="Proteomes" id="UP000469734">
    <property type="component" value="Unassembled WGS sequence"/>
</dbReference>
<dbReference type="InterPro" id="IPR032466">
    <property type="entry name" value="Metal_Hydrolase"/>
</dbReference>
<dbReference type="AlphaFoldDB" id="A0A7X4H316"/>
<dbReference type="SUPFAM" id="SSF51556">
    <property type="entry name" value="Metallo-dependent hydrolases"/>
    <property type="match status" value="1"/>
</dbReference>
<dbReference type="PANTHER" id="PTHR10443:SF12">
    <property type="entry name" value="DIPEPTIDASE"/>
    <property type="match status" value="1"/>
</dbReference>
<dbReference type="PANTHER" id="PTHR10443">
    <property type="entry name" value="MICROSOMAL DIPEPTIDASE"/>
    <property type="match status" value="1"/>
</dbReference>
<proteinExistence type="predicted"/>
<accession>A0A7X4H316</accession>
<dbReference type="RefSeq" id="WP_161051356.1">
    <property type="nucleotide sequence ID" value="NZ_WWCR01000023.1"/>
</dbReference>
<dbReference type="EMBL" id="WWCR01000023">
    <property type="protein sequence ID" value="MYM74403.1"/>
    <property type="molecule type" value="Genomic_DNA"/>
</dbReference>
<protein>
    <submittedName>
        <fullName evidence="1">Peptidase M19</fullName>
    </submittedName>
</protein>
<comment type="caution">
    <text evidence="1">The sequence shown here is derived from an EMBL/GenBank/DDBJ whole genome shotgun (WGS) entry which is preliminary data.</text>
</comment>
<dbReference type="Gene3D" id="3.20.20.140">
    <property type="entry name" value="Metal-dependent hydrolases"/>
    <property type="match status" value="1"/>
</dbReference>
<gene>
    <name evidence="1" type="ORF">GTP56_19710</name>
</gene>
<name>A0A7X4H316_9BURK</name>
<dbReference type="PROSITE" id="PS51365">
    <property type="entry name" value="RENAL_DIPEPTIDASE_2"/>
    <property type="match status" value="1"/>
</dbReference>
<dbReference type="InterPro" id="IPR008257">
    <property type="entry name" value="Pept_M19"/>
</dbReference>
<reference evidence="1 2" key="1">
    <citation type="submission" date="2019-12" db="EMBL/GenBank/DDBJ databases">
        <title>Novel species isolated from a subtropical stream in China.</title>
        <authorList>
            <person name="Lu H."/>
        </authorList>
    </citation>
    <scope>NUCLEOTIDE SEQUENCE [LARGE SCALE GENOMIC DNA]</scope>
    <source>
        <strain evidence="1 2">FT134W</strain>
    </source>
</reference>
<organism evidence="1 2">
    <name type="scientific">Duganella margarita</name>
    <dbReference type="NCBI Taxonomy" id="2692170"/>
    <lineage>
        <taxon>Bacteria</taxon>
        <taxon>Pseudomonadati</taxon>
        <taxon>Pseudomonadota</taxon>
        <taxon>Betaproteobacteria</taxon>
        <taxon>Burkholderiales</taxon>
        <taxon>Oxalobacteraceae</taxon>
        <taxon>Telluria group</taxon>
        <taxon>Duganella</taxon>
    </lineage>
</organism>
<dbReference type="GO" id="GO:0070573">
    <property type="term" value="F:metallodipeptidase activity"/>
    <property type="evidence" value="ECO:0007669"/>
    <property type="project" value="InterPro"/>
</dbReference>
<evidence type="ECO:0000313" key="1">
    <source>
        <dbReference type="EMBL" id="MYM74403.1"/>
    </source>
</evidence>
<evidence type="ECO:0000313" key="2">
    <source>
        <dbReference type="Proteomes" id="UP000469734"/>
    </source>
</evidence>